<keyword evidence="3 8" id="KW-0479">Metal-binding</keyword>
<reference evidence="11 12" key="1">
    <citation type="submission" date="2019-02" db="EMBL/GenBank/DDBJ databases">
        <title>Deep-cultivation of Planctomycetes and their phenomic and genomic characterization uncovers novel biology.</title>
        <authorList>
            <person name="Wiegand S."/>
            <person name="Jogler M."/>
            <person name="Boedeker C."/>
            <person name="Pinto D."/>
            <person name="Vollmers J."/>
            <person name="Rivas-Marin E."/>
            <person name="Kohn T."/>
            <person name="Peeters S.H."/>
            <person name="Heuer A."/>
            <person name="Rast P."/>
            <person name="Oberbeckmann S."/>
            <person name="Bunk B."/>
            <person name="Jeske O."/>
            <person name="Meyerdierks A."/>
            <person name="Storesund J.E."/>
            <person name="Kallscheuer N."/>
            <person name="Luecker S."/>
            <person name="Lage O.M."/>
            <person name="Pohl T."/>
            <person name="Merkel B.J."/>
            <person name="Hornburger P."/>
            <person name="Mueller R.-W."/>
            <person name="Bruemmer F."/>
            <person name="Labrenz M."/>
            <person name="Spormann A.M."/>
            <person name="Op Den Camp H."/>
            <person name="Overmann J."/>
            <person name="Amann R."/>
            <person name="Jetten M.S.M."/>
            <person name="Mascher T."/>
            <person name="Medema M.H."/>
            <person name="Devos D.P."/>
            <person name="Kaster A.-K."/>
            <person name="Ovreas L."/>
            <person name="Rohde M."/>
            <person name="Galperin M.Y."/>
            <person name="Jogler C."/>
        </authorList>
    </citation>
    <scope>NUCLEOTIDE SEQUENCE [LARGE SCALE GENOMIC DNA]</scope>
    <source>
        <strain evidence="11 12">Enr8</strain>
    </source>
</reference>
<comment type="function">
    <text evidence="8">Plays an important role in the de novo pathway of purine nucleotide biosynthesis. Catalyzes the first committed step in the biosynthesis of AMP from IMP.</text>
</comment>
<dbReference type="EMBL" id="SJPF01000008">
    <property type="protein sequence ID" value="TWT29451.1"/>
    <property type="molecule type" value="Genomic_DNA"/>
</dbReference>
<dbReference type="InterPro" id="IPR027417">
    <property type="entry name" value="P-loop_NTPase"/>
</dbReference>
<dbReference type="SMART" id="SM00788">
    <property type="entry name" value="Adenylsucc_synt"/>
    <property type="match status" value="1"/>
</dbReference>
<dbReference type="GO" id="GO:0005525">
    <property type="term" value="F:GTP binding"/>
    <property type="evidence" value="ECO:0007669"/>
    <property type="project" value="UniProtKB-UniRule"/>
</dbReference>
<dbReference type="HAMAP" id="MF_00011">
    <property type="entry name" value="Adenylosucc_synth"/>
    <property type="match status" value="1"/>
</dbReference>
<dbReference type="GO" id="GO:0044208">
    <property type="term" value="P:'de novo' AMP biosynthetic process"/>
    <property type="evidence" value="ECO:0007669"/>
    <property type="project" value="UniProtKB-UniRule"/>
</dbReference>
<dbReference type="Proteomes" id="UP000318878">
    <property type="component" value="Unassembled WGS sequence"/>
</dbReference>
<comment type="subunit">
    <text evidence="1 8">Homodimer.</text>
</comment>
<comment type="subcellular location">
    <subcellularLocation>
        <location evidence="8">Cytoplasm</location>
    </subcellularLocation>
</comment>
<dbReference type="EC" id="6.3.4.4" evidence="8 10"/>
<comment type="pathway">
    <text evidence="8 10">Purine metabolism; AMP biosynthesis via de novo pathway; AMP from IMP: step 1/2.</text>
</comment>
<dbReference type="Gene3D" id="1.10.300.10">
    <property type="entry name" value="Adenylosuccinate Synthetase, subunit A, domain 2"/>
    <property type="match status" value="1"/>
</dbReference>
<evidence type="ECO:0000256" key="5">
    <source>
        <dbReference type="ARBA" id="ARBA00022755"/>
    </source>
</evidence>
<keyword evidence="7 8" id="KW-0342">GTP-binding</keyword>
<evidence type="ECO:0000256" key="4">
    <source>
        <dbReference type="ARBA" id="ARBA00022741"/>
    </source>
</evidence>
<keyword evidence="6 8" id="KW-0460">Magnesium</keyword>
<dbReference type="PANTHER" id="PTHR11846">
    <property type="entry name" value="ADENYLOSUCCINATE SYNTHETASE"/>
    <property type="match status" value="1"/>
</dbReference>
<dbReference type="PROSITE" id="PS01266">
    <property type="entry name" value="ADENYLOSUCCIN_SYN_1"/>
    <property type="match status" value="1"/>
</dbReference>
<dbReference type="Gene3D" id="3.90.170.10">
    <property type="entry name" value="Adenylosuccinate Synthetase, subunit A, domain 3"/>
    <property type="match status" value="1"/>
</dbReference>
<feature type="binding site" description="in other chain" evidence="8">
    <location>
        <begin position="38"/>
        <end position="41"/>
    </location>
    <ligand>
        <name>IMP</name>
        <dbReference type="ChEBI" id="CHEBI:58053"/>
        <note>ligand shared between dimeric partners</note>
    </ligand>
</feature>
<evidence type="ECO:0000313" key="11">
    <source>
        <dbReference type="EMBL" id="TWT29451.1"/>
    </source>
</evidence>
<feature type="binding site" evidence="8">
    <location>
        <begin position="12"/>
        <end position="18"/>
    </location>
    <ligand>
        <name>GTP</name>
        <dbReference type="ChEBI" id="CHEBI:37565"/>
    </ligand>
</feature>
<evidence type="ECO:0000256" key="1">
    <source>
        <dbReference type="ARBA" id="ARBA00011738"/>
    </source>
</evidence>
<dbReference type="FunFam" id="3.90.170.10:FF:000001">
    <property type="entry name" value="Adenylosuccinate synthetase"/>
    <property type="match status" value="1"/>
</dbReference>
<feature type="binding site" evidence="8">
    <location>
        <begin position="416"/>
        <end position="418"/>
    </location>
    <ligand>
        <name>GTP</name>
        <dbReference type="ChEBI" id="CHEBI:37565"/>
    </ligand>
</feature>
<dbReference type="Pfam" id="PF00709">
    <property type="entry name" value="Adenylsucc_synt"/>
    <property type="match status" value="1"/>
</dbReference>
<comment type="catalytic activity">
    <reaction evidence="8 10">
        <text>IMP + L-aspartate + GTP = N(6)-(1,2-dicarboxyethyl)-AMP + GDP + phosphate + 2 H(+)</text>
        <dbReference type="Rhea" id="RHEA:15753"/>
        <dbReference type="ChEBI" id="CHEBI:15378"/>
        <dbReference type="ChEBI" id="CHEBI:29991"/>
        <dbReference type="ChEBI" id="CHEBI:37565"/>
        <dbReference type="ChEBI" id="CHEBI:43474"/>
        <dbReference type="ChEBI" id="CHEBI:57567"/>
        <dbReference type="ChEBI" id="CHEBI:58053"/>
        <dbReference type="ChEBI" id="CHEBI:58189"/>
        <dbReference type="EC" id="6.3.4.4"/>
    </reaction>
</comment>
<feature type="binding site" description="in other chain" evidence="8">
    <location>
        <position position="129"/>
    </location>
    <ligand>
        <name>IMP</name>
        <dbReference type="ChEBI" id="CHEBI:58053"/>
        <note>ligand shared between dimeric partners</note>
    </ligand>
</feature>
<feature type="binding site" description="in other chain" evidence="8">
    <location>
        <begin position="13"/>
        <end position="16"/>
    </location>
    <ligand>
        <name>IMP</name>
        <dbReference type="ChEBI" id="CHEBI:58053"/>
        <note>ligand shared between dimeric partners</note>
    </ligand>
</feature>
<dbReference type="InterPro" id="IPR042111">
    <property type="entry name" value="Adenylosuccinate_synth_dom3"/>
</dbReference>
<dbReference type="NCBIfam" id="TIGR00184">
    <property type="entry name" value="purA"/>
    <property type="match status" value="1"/>
</dbReference>
<dbReference type="PROSITE" id="PS00513">
    <property type="entry name" value="ADENYLOSUCCIN_SYN_2"/>
    <property type="match status" value="1"/>
</dbReference>
<dbReference type="CDD" id="cd03108">
    <property type="entry name" value="AdSS"/>
    <property type="match status" value="1"/>
</dbReference>
<dbReference type="GO" id="GO:0000287">
    <property type="term" value="F:magnesium ion binding"/>
    <property type="evidence" value="ECO:0007669"/>
    <property type="project" value="UniProtKB-UniRule"/>
</dbReference>
<feature type="binding site" evidence="8">
    <location>
        <position position="143"/>
    </location>
    <ligand>
        <name>IMP</name>
        <dbReference type="ChEBI" id="CHEBI:58053"/>
        <note>ligand shared between dimeric partners</note>
    </ligand>
</feature>
<sequence length="438" mass="47407">MPGTCVIGLQWGDEAKGKLVDLLTRRHDVVARFLGGANAGHTVVDGENTYKLHHIPSGILSLDVANVVTAGVVINPPILLQEIDGLKERDVPVKNLLLSDRAHIIFPWHMAEDRAMNQSTADGENIGTTMRGIGPCYRDKVGRSHAIRLGDLVRPGLKEKIALITAAKNKTIASMYNEGEFTPLDADAIYAEYSGYADRLREYVTDSTAYLLDAADENKRILFEGAQGALLDVDHGTYPFVTSSNSSGVGASAGSGVPAKFINQTIGVVKAYSTRVGGGPFPTEQDNELGEKIRVRGNEFGTTTGRPRRCGWLDAVAVRYTARISGIDTIALMMLDVLSTLDELKICVAYELDGERLTHFPSHVDDVRKVKPIYETLPGWADEITGARSMEDLPANALAYIRRISELVGCEVGVVSVGPDRKQTIFTEQLAELVGAAS</sequence>
<evidence type="ECO:0000256" key="10">
    <source>
        <dbReference type="RuleBase" id="RU000520"/>
    </source>
</evidence>
<dbReference type="RefSeq" id="WP_146436823.1">
    <property type="nucleotide sequence ID" value="NZ_SJPF01000008.1"/>
</dbReference>
<comment type="similarity">
    <text evidence="8 10">Belongs to the adenylosuccinate synthetase family.</text>
</comment>
<feature type="binding site" evidence="8">
    <location>
        <begin position="334"/>
        <end position="336"/>
    </location>
    <ligand>
        <name>GTP</name>
        <dbReference type="ChEBI" id="CHEBI:37565"/>
    </ligand>
</feature>
<name>A0A5C5USL7_9BACT</name>
<dbReference type="InterPro" id="IPR001114">
    <property type="entry name" value="Adenylosuccinate_synthetase"/>
</dbReference>
<keyword evidence="2 8" id="KW-0436">Ligase</keyword>
<feature type="active site" description="Proton donor" evidence="8">
    <location>
        <position position="41"/>
    </location>
</feature>
<feature type="binding site" evidence="8">
    <location>
        <position position="40"/>
    </location>
    <ligand>
        <name>Mg(2+)</name>
        <dbReference type="ChEBI" id="CHEBI:18420"/>
    </ligand>
</feature>
<keyword evidence="4 8" id="KW-0547">Nucleotide-binding</keyword>
<feature type="binding site" description="in other chain" evidence="8">
    <location>
        <position position="306"/>
    </location>
    <ligand>
        <name>IMP</name>
        <dbReference type="ChEBI" id="CHEBI:58053"/>
        <note>ligand shared between dimeric partners</note>
    </ligand>
</feature>
<feature type="binding site" evidence="8">
    <location>
        <begin position="40"/>
        <end position="42"/>
    </location>
    <ligand>
        <name>GTP</name>
        <dbReference type="ChEBI" id="CHEBI:37565"/>
    </ligand>
</feature>
<dbReference type="GO" id="GO:0046040">
    <property type="term" value="P:IMP metabolic process"/>
    <property type="evidence" value="ECO:0007669"/>
    <property type="project" value="TreeGrafter"/>
</dbReference>
<keyword evidence="8" id="KW-0963">Cytoplasm</keyword>
<dbReference type="GO" id="GO:0005737">
    <property type="term" value="C:cytoplasm"/>
    <property type="evidence" value="ECO:0007669"/>
    <property type="project" value="UniProtKB-SubCell"/>
</dbReference>
<organism evidence="11 12">
    <name type="scientific">Blastopirellula retiformator</name>
    <dbReference type="NCBI Taxonomy" id="2527970"/>
    <lineage>
        <taxon>Bacteria</taxon>
        <taxon>Pseudomonadati</taxon>
        <taxon>Planctomycetota</taxon>
        <taxon>Planctomycetia</taxon>
        <taxon>Pirellulales</taxon>
        <taxon>Pirellulaceae</taxon>
        <taxon>Blastopirellula</taxon>
    </lineage>
</organism>
<evidence type="ECO:0000313" key="12">
    <source>
        <dbReference type="Proteomes" id="UP000318878"/>
    </source>
</evidence>
<protein>
    <recommendedName>
        <fullName evidence="8 10">Adenylosuccinate synthetase</fullName>
        <shortName evidence="8">AMPSase</shortName>
        <shortName evidence="8">AdSS</shortName>
        <ecNumber evidence="8 10">6.3.4.4</ecNumber>
    </recommendedName>
    <alternativeName>
        <fullName evidence="8">IMP--aspartate ligase</fullName>
    </alternativeName>
</protein>
<dbReference type="AlphaFoldDB" id="A0A5C5USL7"/>
<dbReference type="InterPro" id="IPR042109">
    <property type="entry name" value="Adenylosuccinate_synth_dom1"/>
</dbReference>
<evidence type="ECO:0000256" key="6">
    <source>
        <dbReference type="ARBA" id="ARBA00022842"/>
    </source>
</evidence>
<dbReference type="UniPathway" id="UPA00075">
    <property type="reaction ID" value="UER00335"/>
</dbReference>
<proteinExistence type="inferred from homology"/>
<dbReference type="PANTHER" id="PTHR11846:SF0">
    <property type="entry name" value="ADENYLOSUCCINATE SYNTHETASE"/>
    <property type="match status" value="1"/>
</dbReference>
<dbReference type="NCBIfam" id="NF002223">
    <property type="entry name" value="PRK01117.1"/>
    <property type="match status" value="1"/>
</dbReference>
<feature type="binding site" evidence="8">
    <location>
        <position position="13"/>
    </location>
    <ligand>
        <name>Mg(2+)</name>
        <dbReference type="ChEBI" id="CHEBI:18420"/>
    </ligand>
</feature>
<evidence type="ECO:0000256" key="9">
    <source>
        <dbReference type="PROSITE-ProRule" id="PRU10134"/>
    </source>
</evidence>
<feature type="binding site" description="in other chain" evidence="8">
    <location>
        <position position="227"/>
    </location>
    <ligand>
        <name>IMP</name>
        <dbReference type="ChEBI" id="CHEBI:58053"/>
        <note>ligand shared between dimeric partners</note>
    </ligand>
</feature>
<comment type="caution">
    <text evidence="11">The sequence shown here is derived from an EMBL/GenBank/DDBJ whole genome shotgun (WGS) entry which is preliminary data.</text>
</comment>
<feature type="active site" description="Proton acceptor" evidence="8">
    <location>
        <position position="13"/>
    </location>
</feature>
<dbReference type="SUPFAM" id="SSF52540">
    <property type="entry name" value="P-loop containing nucleoside triphosphate hydrolases"/>
    <property type="match status" value="1"/>
</dbReference>
<dbReference type="InterPro" id="IPR018220">
    <property type="entry name" value="Adenylosuccin_syn_GTP-bd"/>
</dbReference>
<feature type="binding site" description="in other chain" evidence="8">
    <location>
        <position position="242"/>
    </location>
    <ligand>
        <name>IMP</name>
        <dbReference type="ChEBI" id="CHEBI:58053"/>
        <note>ligand shared between dimeric partners</note>
    </ligand>
</feature>
<evidence type="ECO:0000256" key="2">
    <source>
        <dbReference type="ARBA" id="ARBA00022598"/>
    </source>
</evidence>
<dbReference type="InterPro" id="IPR042110">
    <property type="entry name" value="Adenylosuccinate_synth_dom2"/>
</dbReference>
<keyword evidence="12" id="KW-1185">Reference proteome</keyword>
<dbReference type="FunFam" id="1.10.300.10:FF:000001">
    <property type="entry name" value="Adenylosuccinate synthetase"/>
    <property type="match status" value="1"/>
</dbReference>
<dbReference type="Gene3D" id="3.40.440.10">
    <property type="entry name" value="Adenylosuccinate Synthetase, subunit A, domain 1"/>
    <property type="match status" value="1"/>
</dbReference>
<dbReference type="GO" id="GO:0004019">
    <property type="term" value="F:adenylosuccinate synthase activity"/>
    <property type="evidence" value="ECO:0007669"/>
    <property type="project" value="UniProtKB-UniRule"/>
</dbReference>
<dbReference type="InterPro" id="IPR033128">
    <property type="entry name" value="Adenylosuccin_syn_Lys_AS"/>
</dbReference>
<feature type="binding site" evidence="8">
    <location>
        <position position="308"/>
    </location>
    <ligand>
        <name>GTP</name>
        <dbReference type="ChEBI" id="CHEBI:37565"/>
    </ligand>
</feature>
<comment type="cofactor">
    <cofactor evidence="8">
        <name>Mg(2+)</name>
        <dbReference type="ChEBI" id="CHEBI:18420"/>
    </cofactor>
    <text evidence="8">Binds 1 Mg(2+) ion per subunit.</text>
</comment>
<gene>
    <name evidence="8 11" type="primary">purA</name>
    <name evidence="11" type="ORF">Enr8_49670</name>
</gene>
<evidence type="ECO:0000256" key="8">
    <source>
        <dbReference type="HAMAP-Rule" id="MF_00011"/>
    </source>
</evidence>
<keyword evidence="5 8" id="KW-0658">Purine biosynthesis</keyword>
<accession>A0A5C5USL7</accession>
<dbReference type="OrthoDB" id="9807553at2"/>
<feature type="binding site" evidence="8">
    <location>
        <begin position="302"/>
        <end position="308"/>
    </location>
    <ligand>
        <name>substrate</name>
    </ligand>
</feature>
<evidence type="ECO:0000256" key="3">
    <source>
        <dbReference type="ARBA" id="ARBA00022723"/>
    </source>
</evidence>
<evidence type="ECO:0000256" key="7">
    <source>
        <dbReference type="ARBA" id="ARBA00023134"/>
    </source>
</evidence>
<feature type="active site" evidence="9">
    <location>
        <position position="140"/>
    </location>
</feature>